<evidence type="ECO:0000259" key="3">
    <source>
        <dbReference type="Pfam" id="PF10536"/>
    </source>
</evidence>
<protein>
    <recommendedName>
        <fullName evidence="3">Aminotransferase-like plant mobile domain-containing protein</fullName>
    </recommendedName>
</protein>
<evidence type="ECO:0000313" key="4">
    <source>
        <dbReference type="EMBL" id="SPC93194.1"/>
    </source>
</evidence>
<name>A0A2N9G279_FAGSY</name>
<evidence type="ECO:0000256" key="1">
    <source>
        <dbReference type="SAM" id="Coils"/>
    </source>
</evidence>
<organism evidence="4">
    <name type="scientific">Fagus sylvatica</name>
    <name type="common">Beechnut</name>
    <dbReference type="NCBI Taxonomy" id="28930"/>
    <lineage>
        <taxon>Eukaryota</taxon>
        <taxon>Viridiplantae</taxon>
        <taxon>Streptophyta</taxon>
        <taxon>Embryophyta</taxon>
        <taxon>Tracheophyta</taxon>
        <taxon>Spermatophyta</taxon>
        <taxon>Magnoliopsida</taxon>
        <taxon>eudicotyledons</taxon>
        <taxon>Gunneridae</taxon>
        <taxon>Pentapetalae</taxon>
        <taxon>rosids</taxon>
        <taxon>fabids</taxon>
        <taxon>Fagales</taxon>
        <taxon>Fagaceae</taxon>
        <taxon>Fagus</taxon>
    </lineage>
</organism>
<dbReference type="InterPro" id="IPR019557">
    <property type="entry name" value="AminoTfrase-like_pln_mobile"/>
</dbReference>
<dbReference type="EMBL" id="OIVN01001369">
    <property type="protein sequence ID" value="SPC93194.1"/>
    <property type="molecule type" value="Genomic_DNA"/>
</dbReference>
<dbReference type="AlphaFoldDB" id="A0A2N9G279"/>
<keyword evidence="1" id="KW-0175">Coiled coil</keyword>
<reference evidence="4" key="1">
    <citation type="submission" date="2018-02" db="EMBL/GenBank/DDBJ databases">
        <authorList>
            <person name="Cohen D.B."/>
            <person name="Kent A.D."/>
        </authorList>
    </citation>
    <scope>NUCLEOTIDE SEQUENCE</scope>
</reference>
<feature type="coiled-coil region" evidence="1">
    <location>
        <begin position="337"/>
        <end position="364"/>
    </location>
</feature>
<feature type="domain" description="Aminotransferase-like plant mobile" evidence="3">
    <location>
        <begin position="71"/>
        <end position="278"/>
    </location>
</feature>
<evidence type="ECO:0000256" key="2">
    <source>
        <dbReference type="SAM" id="MobiDB-lite"/>
    </source>
</evidence>
<proteinExistence type="predicted"/>
<accession>A0A2N9G279</accession>
<dbReference type="PANTHER" id="PTHR46033">
    <property type="entry name" value="PROTEIN MAIN-LIKE 2"/>
    <property type="match status" value="1"/>
</dbReference>
<dbReference type="InterPro" id="IPR044824">
    <property type="entry name" value="MAIN-like"/>
</dbReference>
<gene>
    <name evidence="4" type="ORF">FSB_LOCUS21076</name>
</gene>
<feature type="region of interest" description="Disordered" evidence="2">
    <location>
        <begin position="1"/>
        <end position="23"/>
    </location>
</feature>
<dbReference type="GO" id="GO:0010073">
    <property type="term" value="P:meristem maintenance"/>
    <property type="evidence" value="ECO:0007669"/>
    <property type="project" value="InterPro"/>
</dbReference>
<dbReference type="Pfam" id="PF10536">
    <property type="entry name" value="PMD"/>
    <property type="match status" value="1"/>
</dbReference>
<dbReference type="PANTHER" id="PTHR46033:SF8">
    <property type="entry name" value="PROTEIN MAINTENANCE OF MERISTEMS-LIKE"/>
    <property type="match status" value="1"/>
</dbReference>
<sequence>MLSTSIKGEARKKTPSKRVKLSDAEQTRIRHQCNVQRVLNVNKKLSQGMKDIIRRTPFAWLLDLEQNIEASGPLLSEMLDRWDENLCAFQVGDKMIRFSLHDVALILGLRVNGEVIKLNHNYGNSIVDDILKCEFHTTSASREQVEDALWKYQCEACLDDFCRLYITHAFTSFLFPSSTKKLHRSFLALLDNLDSLSTYAWGKAVYEYLVTGLNRASAAKRSRTFQGNVHIVGCTAILQIWACEHLHVGVQLRGMHNSYPRILKWGHQRLWSDKAEKAFTNDEAIDTLEVVDNELTIDIVIEGISTLNDFCVQPIESRVGSSAEKRPFQPSQYEVLYKAEKIRRELLERRVKQVEERISKLEAIQQMDGTVQTEVPLIGG</sequence>